<gene>
    <name evidence="1" type="ORF">EGR_04893</name>
</gene>
<dbReference type="RefSeq" id="XP_024351379.1">
    <property type="nucleotide sequence ID" value="XM_024494142.1"/>
</dbReference>
<dbReference type="GeneID" id="36340608"/>
<protein>
    <submittedName>
        <fullName evidence="1">Uncharacterized protein</fullName>
    </submittedName>
</protein>
<organism evidence="1 2">
    <name type="scientific">Echinococcus granulosus</name>
    <name type="common">Hydatid tapeworm</name>
    <dbReference type="NCBI Taxonomy" id="6210"/>
    <lineage>
        <taxon>Eukaryota</taxon>
        <taxon>Metazoa</taxon>
        <taxon>Spiralia</taxon>
        <taxon>Lophotrochozoa</taxon>
        <taxon>Platyhelminthes</taxon>
        <taxon>Cestoda</taxon>
        <taxon>Eucestoda</taxon>
        <taxon>Cyclophyllidea</taxon>
        <taxon>Taeniidae</taxon>
        <taxon>Echinococcus</taxon>
        <taxon>Echinococcus granulosus group</taxon>
    </lineage>
</organism>
<evidence type="ECO:0000313" key="2">
    <source>
        <dbReference type="Proteomes" id="UP000019149"/>
    </source>
</evidence>
<dbReference type="EMBL" id="APAU02000033">
    <property type="protein sequence ID" value="EUB60183.1"/>
    <property type="molecule type" value="Genomic_DNA"/>
</dbReference>
<reference evidence="1 2" key="1">
    <citation type="journal article" date="2013" name="Nat. Genet.">
        <title>The genome of the hydatid tapeworm Echinococcus granulosus.</title>
        <authorList>
            <person name="Zheng H."/>
            <person name="Zhang W."/>
            <person name="Zhang L."/>
            <person name="Zhang Z."/>
            <person name="Li J."/>
            <person name="Lu G."/>
            <person name="Zhu Y."/>
            <person name="Wang Y."/>
            <person name="Huang Y."/>
            <person name="Liu J."/>
            <person name="Kang H."/>
            <person name="Chen J."/>
            <person name="Wang L."/>
            <person name="Chen A."/>
            <person name="Yu S."/>
            <person name="Gao Z."/>
            <person name="Jin L."/>
            <person name="Gu W."/>
            <person name="Wang Z."/>
            <person name="Zhao L."/>
            <person name="Shi B."/>
            <person name="Wen H."/>
            <person name="Lin R."/>
            <person name="Jones M.K."/>
            <person name="Brejova B."/>
            <person name="Vinar T."/>
            <person name="Zhao G."/>
            <person name="McManus D.P."/>
            <person name="Chen Z."/>
            <person name="Zhou Y."/>
            <person name="Wang S."/>
        </authorList>
    </citation>
    <scope>NUCLEOTIDE SEQUENCE [LARGE SCALE GENOMIC DNA]</scope>
</reference>
<name>W6UGS3_ECHGR</name>
<dbReference type="KEGG" id="egl:EGR_04893"/>
<keyword evidence="2" id="KW-1185">Reference proteome</keyword>
<dbReference type="CTD" id="36340608"/>
<dbReference type="AlphaFoldDB" id="W6UGS3"/>
<sequence length="205" mass="23999">MYEKFFDACKRTFDVKNNINNGYGGKQKTCWPLKWKKENRCLVIISEPTSLLCLLVDESSHLCFVCFDQVVKHYPFVISISIIQIDLLQTKDAIFSLETDAPSGSVKPEYFLFKESSETFNLYTLRVITFAFFNSVFYLASDHRVTRSQLIVVYFNHNFETNRPFKIRNENKEKNNMLYPILLSCFMSNDDSGRRIQLKGKLKYG</sequence>
<accession>W6UGS3</accession>
<dbReference type="Proteomes" id="UP000019149">
    <property type="component" value="Unassembled WGS sequence"/>
</dbReference>
<proteinExistence type="predicted"/>
<comment type="caution">
    <text evidence="1">The sequence shown here is derived from an EMBL/GenBank/DDBJ whole genome shotgun (WGS) entry which is preliminary data.</text>
</comment>
<evidence type="ECO:0000313" key="1">
    <source>
        <dbReference type="EMBL" id="EUB60183.1"/>
    </source>
</evidence>